<feature type="domain" description="DUF397" evidence="1">
    <location>
        <begin position="5"/>
        <end position="57"/>
    </location>
</feature>
<dbReference type="Pfam" id="PF04149">
    <property type="entry name" value="DUF397"/>
    <property type="match status" value="1"/>
</dbReference>
<dbReference type="EMBL" id="BAAAPE010000022">
    <property type="protein sequence ID" value="GAA2099748.1"/>
    <property type="molecule type" value="Genomic_DNA"/>
</dbReference>
<evidence type="ECO:0000313" key="3">
    <source>
        <dbReference type="Proteomes" id="UP001500016"/>
    </source>
</evidence>
<dbReference type="InterPro" id="IPR007278">
    <property type="entry name" value="DUF397"/>
</dbReference>
<evidence type="ECO:0000259" key="1">
    <source>
        <dbReference type="Pfam" id="PF04149"/>
    </source>
</evidence>
<evidence type="ECO:0000313" key="2">
    <source>
        <dbReference type="EMBL" id="GAA2099748.1"/>
    </source>
</evidence>
<accession>A0ABP5IJD1</accession>
<reference evidence="3" key="1">
    <citation type="journal article" date="2019" name="Int. J. Syst. Evol. Microbiol.">
        <title>The Global Catalogue of Microorganisms (GCM) 10K type strain sequencing project: providing services to taxonomists for standard genome sequencing and annotation.</title>
        <authorList>
            <consortium name="The Broad Institute Genomics Platform"/>
            <consortium name="The Broad Institute Genome Sequencing Center for Infectious Disease"/>
            <person name="Wu L."/>
            <person name="Ma J."/>
        </authorList>
    </citation>
    <scope>NUCLEOTIDE SEQUENCE [LARGE SCALE GENOMIC DNA]</scope>
    <source>
        <strain evidence="3">JCM 15478</strain>
    </source>
</reference>
<organism evidence="2 3">
    <name type="scientific">Streptomyces albiaxialis</name>
    <dbReference type="NCBI Taxonomy" id="329523"/>
    <lineage>
        <taxon>Bacteria</taxon>
        <taxon>Bacillati</taxon>
        <taxon>Actinomycetota</taxon>
        <taxon>Actinomycetes</taxon>
        <taxon>Kitasatosporales</taxon>
        <taxon>Streptomycetaceae</taxon>
        <taxon>Streptomyces</taxon>
    </lineage>
</organism>
<protein>
    <recommendedName>
        <fullName evidence="1">DUF397 domain-containing protein</fullName>
    </recommendedName>
</protein>
<sequence length="67" mass="6918">MSKVRWVKSSFSEDGGNNCVEVAATAAGRVALRESESPAHVLTVDRAALSALIRHVKADTSPAGPAA</sequence>
<dbReference type="RefSeq" id="WP_344534287.1">
    <property type="nucleotide sequence ID" value="NZ_BAAAPE010000022.1"/>
</dbReference>
<keyword evidence="3" id="KW-1185">Reference proteome</keyword>
<gene>
    <name evidence="2" type="ORF">GCM10009801_71690</name>
</gene>
<dbReference type="Proteomes" id="UP001500016">
    <property type="component" value="Unassembled WGS sequence"/>
</dbReference>
<name>A0ABP5IJD1_9ACTN</name>
<comment type="caution">
    <text evidence="2">The sequence shown here is derived from an EMBL/GenBank/DDBJ whole genome shotgun (WGS) entry which is preliminary data.</text>
</comment>
<proteinExistence type="predicted"/>